<dbReference type="EMBL" id="VSRR010015662">
    <property type="protein sequence ID" value="MPC58411.1"/>
    <property type="molecule type" value="Genomic_DNA"/>
</dbReference>
<gene>
    <name evidence="2" type="ORF">E2C01_052416</name>
</gene>
<sequence>MDNIEEEGRRVGREEGWGGGGRSLEDKSPSMKTSGVIPVNPLVEGCGSLTLPLSLDSLFSPPISLYGVIVSF</sequence>
<reference evidence="2 3" key="1">
    <citation type="submission" date="2019-05" db="EMBL/GenBank/DDBJ databases">
        <title>Another draft genome of Portunus trituberculatus and its Hox gene families provides insights of decapod evolution.</title>
        <authorList>
            <person name="Jeong J.-H."/>
            <person name="Song I."/>
            <person name="Kim S."/>
            <person name="Choi T."/>
            <person name="Kim D."/>
            <person name="Ryu S."/>
            <person name="Kim W."/>
        </authorList>
    </citation>
    <scope>NUCLEOTIDE SEQUENCE [LARGE SCALE GENOMIC DNA]</scope>
    <source>
        <tissue evidence="2">Muscle</tissue>
    </source>
</reference>
<accession>A0A5B7GEH3</accession>
<feature type="compositionally biased region" description="Basic and acidic residues" evidence="1">
    <location>
        <begin position="1"/>
        <end position="16"/>
    </location>
</feature>
<evidence type="ECO:0000313" key="3">
    <source>
        <dbReference type="Proteomes" id="UP000324222"/>
    </source>
</evidence>
<evidence type="ECO:0000256" key="1">
    <source>
        <dbReference type="SAM" id="MobiDB-lite"/>
    </source>
</evidence>
<comment type="caution">
    <text evidence="2">The sequence shown here is derived from an EMBL/GenBank/DDBJ whole genome shotgun (WGS) entry which is preliminary data.</text>
</comment>
<organism evidence="2 3">
    <name type="scientific">Portunus trituberculatus</name>
    <name type="common">Swimming crab</name>
    <name type="synonym">Neptunus trituberculatus</name>
    <dbReference type="NCBI Taxonomy" id="210409"/>
    <lineage>
        <taxon>Eukaryota</taxon>
        <taxon>Metazoa</taxon>
        <taxon>Ecdysozoa</taxon>
        <taxon>Arthropoda</taxon>
        <taxon>Crustacea</taxon>
        <taxon>Multicrustacea</taxon>
        <taxon>Malacostraca</taxon>
        <taxon>Eumalacostraca</taxon>
        <taxon>Eucarida</taxon>
        <taxon>Decapoda</taxon>
        <taxon>Pleocyemata</taxon>
        <taxon>Brachyura</taxon>
        <taxon>Eubrachyura</taxon>
        <taxon>Portunoidea</taxon>
        <taxon>Portunidae</taxon>
        <taxon>Portuninae</taxon>
        <taxon>Portunus</taxon>
    </lineage>
</organism>
<name>A0A5B7GEH3_PORTR</name>
<feature type="region of interest" description="Disordered" evidence="1">
    <location>
        <begin position="1"/>
        <end position="35"/>
    </location>
</feature>
<dbReference type="AlphaFoldDB" id="A0A5B7GEH3"/>
<evidence type="ECO:0000313" key="2">
    <source>
        <dbReference type="EMBL" id="MPC58411.1"/>
    </source>
</evidence>
<protein>
    <submittedName>
        <fullName evidence="2">Uncharacterized protein</fullName>
    </submittedName>
</protein>
<keyword evidence="3" id="KW-1185">Reference proteome</keyword>
<dbReference type="Proteomes" id="UP000324222">
    <property type="component" value="Unassembled WGS sequence"/>
</dbReference>
<proteinExistence type="predicted"/>